<dbReference type="InterPro" id="IPR007813">
    <property type="entry name" value="PilN"/>
</dbReference>
<protein>
    <recommendedName>
        <fullName evidence="3">Pilus assembly protein PilN</fullName>
    </recommendedName>
</protein>
<dbReference type="PANTHER" id="PTHR40278">
    <property type="entry name" value="DNA UTILIZATION PROTEIN HOFN"/>
    <property type="match status" value="1"/>
</dbReference>
<evidence type="ECO:0000313" key="2">
    <source>
        <dbReference type="Proteomes" id="UP000328092"/>
    </source>
</evidence>
<sequence length="353" mass="37415">MSLVSTFGAILSAWTGSVAGAIIGCINRIVSPRVVRLVEADDGGFAVETTAKADNLPSRIAFADGALEAPNLAPLFRGKRVEIVLQPKRFLFRPLELPARAADFVDGIVRAQIDRLTPWTAAEAVFGCTAPVAGNGDTISTMIAATTRKVATGYTQAVAVFHPSAVAVCTDVEGRADRVKVFEQSARGHLDAVRLGRALQLVLGAAAVIAVLSTAVSTYVGSSLGAQEEEVARQISARRAAIRAGGEGGDRSPLAALERRKYETPASVIVLEMLSRVLPDHTYVTELHLAGNKLQISGITSDAPSLIPLIEQSRHFTRATFYAPTTRAPSDPGERFHIETRVEPKNTLSAGTP</sequence>
<comment type="caution">
    <text evidence="1">The sequence shown here is derived from an EMBL/GenBank/DDBJ whole genome shotgun (WGS) entry which is preliminary data.</text>
</comment>
<dbReference type="EMBL" id="CAADFC020000028">
    <property type="protein sequence ID" value="VIO76687.1"/>
    <property type="molecule type" value="Genomic_DNA"/>
</dbReference>
<accession>A0A508TQB7</accession>
<gene>
    <name evidence="1" type="ORF">CI1B_65970</name>
</gene>
<organism evidence="1 2">
    <name type="scientific">Bradyrhizobium ivorense</name>
    <dbReference type="NCBI Taxonomy" id="2511166"/>
    <lineage>
        <taxon>Bacteria</taxon>
        <taxon>Pseudomonadati</taxon>
        <taxon>Pseudomonadota</taxon>
        <taxon>Alphaproteobacteria</taxon>
        <taxon>Hyphomicrobiales</taxon>
        <taxon>Nitrobacteraceae</taxon>
        <taxon>Bradyrhizobium</taxon>
    </lineage>
</organism>
<dbReference type="Proteomes" id="UP000328092">
    <property type="component" value="Unassembled WGS sequence"/>
</dbReference>
<evidence type="ECO:0008006" key="3">
    <source>
        <dbReference type="Google" id="ProtNLM"/>
    </source>
</evidence>
<dbReference type="PANTHER" id="PTHR40278:SF1">
    <property type="entry name" value="DNA UTILIZATION PROTEIN HOFN"/>
    <property type="match status" value="1"/>
</dbReference>
<keyword evidence="2" id="KW-1185">Reference proteome</keyword>
<name>A0A508TQB7_9BRAD</name>
<reference evidence="1" key="1">
    <citation type="submission" date="2019-02" db="EMBL/GenBank/DDBJ databases">
        <authorList>
            <person name="Pothier F.J."/>
        </authorList>
    </citation>
    <scope>NUCLEOTIDE SEQUENCE</scope>
    <source>
        <strain evidence="1">CI-1B</strain>
    </source>
</reference>
<dbReference type="InterPro" id="IPR052534">
    <property type="entry name" value="Extracell_DNA_Util/SecSys_Comp"/>
</dbReference>
<dbReference type="AlphaFoldDB" id="A0A508TQB7"/>
<dbReference type="OrthoDB" id="8196557at2"/>
<dbReference type="Pfam" id="PF05137">
    <property type="entry name" value="PilN"/>
    <property type="match status" value="1"/>
</dbReference>
<proteinExistence type="predicted"/>
<dbReference type="RefSeq" id="WP_139485075.1">
    <property type="nucleotide sequence ID" value="NZ_CAADFB020000035.1"/>
</dbReference>
<evidence type="ECO:0000313" key="1">
    <source>
        <dbReference type="EMBL" id="VIO76687.1"/>
    </source>
</evidence>